<name>A0AAJ0IDF4_9PEZI</name>
<comment type="caution">
    <text evidence="1">The sequence shown here is derived from an EMBL/GenBank/DDBJ whole genome shotgun (WGS) entry which is preliminary data.</text>
</comment>
<proteinExistence type="predicted"/>
<evidence type="ECO:0000313" key="2">
    <source>
        <dbReference type="Proteomes" id="UP001285908"/>
    </source>
</evidence>
<protein>
    <submittedName>
        <fullName evidence="1">Uncharacterized protein</fullName>
    </submittedName>
</protein>
<dbReference type="EMBL" id="JAULSX010000002">
    <property type="protein sequence ID" value="KAK3497717.1"/>
    <property type="molecule type" value="Genomic_DNA"/>
</dbReference>
<dbReference type="AlphaFoldDB" id="A0AAJ0IDF4"/>
<evidence type="ECO:0000313" key="1">
    <source>
        <dbReference type="EMBL" id="KAK3497717.1"/>
    </source>
</evidence>
<sequence>MFSDNLYLPPSYSTRGRYIVSEASGPLPGREQGSIVLIRDMPGSAPDLLTRATRPRSSWLRRKEGRIKKRKTSRGDRREMLVGYVDCLLSITVNPGDFLSSSPQTALSTIQILLSLHIPSPFRGTGGRLLGGNSLFCGVSVGRHTWSPSYSTTTPGQAGRR</sequence>
<keyword evidence="2" id="KW-1185">Reference proteome</keyword>
<organism evidence="1 2">
    <name type="scientific">Neurospora hispaniola</name>
    <dbReference type="NCBI Taxonomy" id="588809"/>
    <lineage>
        <taxon>Eukaryota</taxon>
        <taxon>Fungi</taxon>
        <taxon>Dikarya</taxon>
        <taxon>Ascomycota</taxon>
        <taxon>Pezizomycotina</taxon>
        <taxon>Sordariomycetes</taxon>
        <taxon>Sordariomycetidae</taxon>
        <taxon>Sordariales</taxon>
        <taxon>Sordariaceae</taxon>
        <taxon>Neurospora</taxon>
    </lineage>
</organism>
<dbReference type="Proteomes" id="UP001285908">
    <property type="component" value="Unassembled WGS sequence"/>
</dbReference>
<dbReference type="GeneID" id="87879607"/>
<gene>
    <name evidence="1" type="ORF">B0T23DRAFT_91757</name>
</gene>
<dbReference type="RefSeq" id="XP_062695981.1">
    <property type="nucleotide sequence ID" value="XM_062841985.1"/>
</dbReference>
<accession>A0AAJ0IDF4</accession>
<reference evidence="1 2" key="1">
    <citation type="journal article" date="2023" name="Mol. Phylogenet. Evol.">
        <title>Genome-scale phylogeny and comparative genomics of the fungal order Sordariales.</title>
        <authorList>
            <person name="Hensen N."/>
            <person name="Bonometti L."/>
            <person name="Westerberg I."/>
            <person name="Brannstrom I.O."/>
            <person name="Guillou S."/>
            <person name="Cros-Aarteil S."/>
            <person name="Calhoun S."/>
            <person name="Haridas S."/>
            <person name="Kuo A."/>
            <person name="Mondo S."/>
            <person name="Pangilinan J."/>
            <person name="Riley R."/>
            <person name="LaButti K."/>
            <person name="Andreopoulos B."/>
            <person name="Lipzen A."/>
            <person name="Chen C."/>
            <person name="Yan M."/>
            <person name="Daum C."/>
            <person name="Ng V."/>
            <person name="Clum A."/>
            <person name="Steindorff A."/>
            <person name="Ohm R.A."/>
            <person name="Martin F."/>
            <person name="Silar P."/>
            <person name="Natvig D.O."/>
            <person name="Lalanne C."/>
            <person name="Gautier V."/>
            <person name="Ament-Velasquez S.L."/>
            <person name="Kruys A."/>
            <person name="Hutchinson M.I."/>
            <person name="Powell A.J."/>
            <person name="Barry K."/>
            <person name="Miller A.N."/>
            <person name="Grigoriev I.V."/>
            <person name="Debuchy R."/>
            <person name="Gladieux P."/>
            <person name="Hiltunen Thoren M."/>
            <person name="Johannesson H."/>
        </authorList>
    </citation>
    <scope>NUCLEOTIDE SEQUENCE [LARGE SCALE GENOMIC DNA]</scope>
    <source>
        <strain evidence="1 2">FGSC 10403</strain>
    </source>
</reference>